<name>A0A926HUH8_9FIRM</name>
<dbReference type="Pfam" id="PF02608">
    <property type="entry name" value="Bmp"/>
    <property type="match status" value="1"/>
</dbReference>
<comment type="caution">
    <text evidence="10">The sequence shown here is derived from an EMBL/GenBank/DDBJ whole genome shotgun (WGS) entry which is preliminary data.</text>
</comment>
<dbReference type="RefSeq" id="WP_249300991.1">
    <property type="nucleotide sequence ID" value="NZ_JACRSP010000004.1"/>
</dbReference>
<keyword evidence="5" id="KW-0472">Membrane</keyword>
<keyword evidence="11" id="KW-1185">Reference proteome</keyword>
<comment type="subcellular location">
    <subcellularLocation>
        <location evidence="1">Cell membrane</location>
        <topology evidence="1">Lipid-anchor</topology>
    </subcellularLocation>
</comment>
<feature type="compositionally biased region" description="Low complexity" evidence="7">
    <location>
        <begin position="26"/>
        <end position="42"/>
    </location>
</feature>
<keyword evidence="3" id="KW-1003">Cell membrane</keyword>
<evidence type="ECO:0000256" key="5">
    <source>
        <dbReference type="ARBA" id="ARBA00023136"/>
    </source>
</evidence>
<proteinExistence type="inferred from homology"/>
<dbReference type="InterPro" id="IPR003760">
    <property type="entry name" value="PnrA-like"/>
</dbReference>
<sequence length="370" mass="40617">MSKRILAFLLATVLLLAVFAGCSPKTNDPGTTDPGTTDPDNQGGAGAVDGGRSEDGTGKACLITSTARGNEFIDLIWSGFTDLEKEGWEVKCIETFETAEQAEQVRSMCAEGYNIIYTQGDDVMKTVLDMQDELTDMYPDTFFIFLDTYSKTTMPNSCAVTIDPFEACFIAGYVAAKTSQSGVVGLMLPLDTPIMQRFEYGYYAGADYANNGTEIIKAYTNDWSDTTKGYESAKALKGNNPDMDVMIQAAYISGYGVIQACAEMELPCIGVDDWQGDIDPIVFWSAIKSMNVAVYETAHMWAEGDEFPFAMEFDLNDGGYAYEDVDLKNLSDELAAEVEQLKADIMSGTVDIFAGDYEEWRETNFDQEGE</sequence>
<evidence type="ECO:0000256" key="1">
    <source>
        <dbReference type="ARBA" id="ARBA00004193"/>
    </source>
</evidence>
<dbReference type="GO" id="GO:0005886">
    <property type="term" value="C:plasma membrane"/>
    <property type="evidence" value="ECO:0007669"/>
    <property type="project" value="UniProtKB-SubCell"/>
</dbReference>
<dbReference type="InterPro" id="IPR050957">
    <property type="entry name" value="BMP_lipoprotein"/>
</dbReference>
<feature type="domain" description="ABC transporter substrate-binding protein PnrA-like" evidence="9">
    <location>
        <begin position="66"/>
        <end position="352"/>
    </location>
</feature>
<evidence type="ECO:0000256" key="6">
    <source>
        <dbReference type="ARBA" id="ARBA00023288"/>
    </source>
</evidence>
<feature type="chain" id="PRO_5039631515" evidence="8">
    <location>
        <begin position="21"/>
        <end position="370"/>
    </location>
</feature>
<dbReference type="PROSITE" id="PS51257">
    <property type="entry name" value="PROKAR_LIPOPROTEIN"/>
    <property type="match status" value="1"/>
</dbReference>
<evidence type="ECO:0000313" key="11">
    <source>
        <dbReference type="Proteomes" id="UP000620366"/>
    </source>
</evidence>
<dbReference type="PANTHER" id="PTHR34296">
    <property type="entry name" value="TRANSCRIPTIONAL ACTIVATOR PROTEIN MED"/>
    <property type="match status" value="1"/>
</dbReference>
<reference evidence="10" key="1">
    <citation type="submission" date="2020-08" db="EMBL/GenBank/DDBJ databases">
        <title>Genome public.</title>
        <authorList>
            <person name="Liu C."/>
            <person name="Sun Q."/>
        </authorList>
    </citation>
    <scope>NUCLEOTIDE SEQUENCE</scope>
    <source>
        <strain evidence="10">BX7</strain>
    </source>
</reference>
<keyword evidence="6" id="KW-0449">Lipoprotein</keyword>
<protein>
    <submittedName>
        <fullName evidence="10">BMP family ABC transporter substrate-binding protein</fullName>
    </submittedName>
</protein>
<dbReference type="SUPFAM" id="SSF53822">
    <property type="entry name" value="Periplasmic binding protein-like I"/>
    <property type="match status" value="1"/>
</dbReference>
<evidence type="ECO:0000256" key="3">
    <source>
        <dbReference type="ARBA" id="ARBA00022475"/>
    </source>
</evidence>
<evidence type="ECO:0000313" key="10">
    <source>
        <dbReference type="EMBL" id="MBC8536929.1"/>
    </source>
</evidence>
<evidence type="ECO:0000256" key="8">
    <source>
        <dbReference type="SAM" id="SignalP"/>
    </source>
</evidence>
<dbReference type="EMBL" id="JACRSP010000004">
    <property type="protein sequence ID" value="MBC8536929.1"/>
    <property type="molecule type" value="Genomic_DNA"/>
</dbReference>
<evidence type="ECO:0000259" key="9">
    <source>
        <dbReference type="Pfam" id="PF02608"/>
    </source>
</evidence>
<evidence type="ECO:0000256" key="4">
    <source>
        <dbReference type="ARBA" id="ARBA00022729"/>
    </source>
</evidence>
<dbReference type="AlphaFoldDB" id="A0A926HUH8"/>
<dbReference type="Gene3D" id="3.40.50.2300">
    <property type="match status" value="2"/>
</dbReference>
<dbReference type="PANTHER" id="PTHR34296:SF2">
    <property type="entry name" value="ABC TRANSPORTER GUANOSINE-BINDING PROTEIN NUPN"/>
    <property type="match status" value="1"/>
</dbReference>
<dbReference type="Proteomes" id="UP000620366">
    <property type="component" value="Unassembled WGS sequence"/>
</dbReference>
<organism evidence="10 11">
    <name type="scientific">Feifania hominis</name>
    <dbReference type="NCBI Taxonomy" id="2763660"/>
    <lineage>
        <taxon>Bacteria</taxon>
        <taxon>Bacillati</taxon>
        <taxon>Bacillota</taxon>
        <taxon>Clostridia</taxon>
        <taxon>Eubacteriales</taxon>
        <taxon>Feifaniaceae</taxon>
        <taxon>Feifania</taxon>
    </lineage>
</organism>
<gene>
    <name evidence="10" type="ORF">H8695_09545</name>
</gene>
<keyword evidence="4 8" id="KW-0732">Signal</keyword>
<accession>A0A926HUH8</accession>
<feature type="signal peptide" evidence="8">
    <location>
        <begin position="1"/>
        <end position="20"/>
    </location>
</feature>
<evidence type="ECO:0000256" key="7">
    <source>
        <dbReference type="SAM" id="MobiDB-lite"/>
    </source>
</evidence>
<comment type="similarity">
    <text evidence="2">Belongs to the BMP lipoprotein family.</text>
</comment>
<evidence type="ECO:0000256" key="2">
    <source>
        <dbReference type="ARBA" id="ARBA00008610"/>
    </source>
</evidence>
<feature type="region of interest" description="Disordered" evidence="7">
    <location>
        <begin position="26"/>
        <end position="53"/>
    </location>
</feature>
<dbReference type="InterPro" id="IPR028082">
    <property type="entry name" value="Peripla_BP_I"/>
</dbReference>